<dbReference type="GO" id="GO:0005525">
    <property type="term" value="F:GTP binding"/>
    <property type="evidence" value="ECO:0007669"/>
    <property type="project" value="UniProtKB-KW"/>
</dbReference>
<dbReference type="InterPro" id="IPR005225">
    <property type="entry name" value="Small_GTP-bd"/>
</dbReference>
<dbReference type="Gene3D" id="3.40.50.300">
    <property type="entry name" value="P-loop containing nucleotide triphosphate hydrolases"/>
    <property type="match status" value="1"/>
</dbReference>
<dbReference type="PANTHER" id="PTHR11702">
    <property type="entry name" value="DEVELOPMENTALLY REGULATED GTP-BINDING PROTEIN-RELATED"/>
    <property type="match status" value="1"/>
</dbReference>
<dbReference type="PROSITE" id="PS00905">
    <property type="entry name" value="GTP1_OBG"/>
    <property type="match status" value="1"/>
</dbReference>
<dbReference type="InterPro" id="IPR006074">
    <property type="entry name" value="GTP1-OBG_CS"/>
</dbReference>
<dbReference type="InterPro" id="IPR006073">
    <property type="entry name" value="GTP-bd"/>
</dbReference>
<dbReference type="EMBL" id="UINC01004291">
    <property type="protein sequence ID" value="SVA13240.1"/>
    <property type="molecule type" value="Genomic_DNA"/>
</dbReference>
<reference evidence="11" key="1">
    <citation type="submission" date="2018-05" db="EMBL/GenBank/DDBJ databases">
        <authorList>
            <person name="Lanie J.A."/>
            <person name="Ng W.-L."/>
            <person name="Kazmierczak K.M."/>
            <person name="Andrzejewski T.M."/>
            <person name="Davidsen T.M."/>
            <person name="Wayne K.J."/>
            <person name="Tettelin H."/>
            <person name="Glass J.I."/>
            <person name="Rusch D."/>
            <person name="Podicherti R."/>
            <person name="Tsui H.-C.T."/>
            <person name="Winkler M.E."/>
        </authorList>
    </citation>
    <scope>NUCLEOTIDE SEQUENCE</scope>
</reference>
<feature type="non-terminal residue" evidence="11">
    <location>
        <position position="390"/>
    </location>
</feature>
<dbReference type="SUPFAM" id="SSF52540">
    <property type="entry name" value="P-loop containing nucleoside triphosphate hydrolases"/>
    <property type="match status" value="1"/>
</dbReference>
<dbReference type="SUPFAM" id="SSF82051">
    <property type="entry name" value="Obg GTP-binding protein N-terminal domain"/>
    <property type="match status" value="1"/>
</dbReference>
<dbReference type="GO" id="GO:0000287">
    <property type="term" value="F:magnesium ion binding"/>
    <property type="evidence" value="ECO:0007669"/>
    <property type="project" value="InterPro"/>
</dbReference>
<organism evidence="11">
    <name type="scientific">marine metagenome</name>
    <dbReference type="NCBI Taxonomy" id="408172"/>
    <lineage>
        <taxon>unclassified sequences</taxon>
        <taxon>metagenomes</taxon>
        <taxon>ecological metagenomes</taxon>
    </lineage>
</organism>
<dbReference type="GO" id="GO:0003924">
    <property type="term" value="F:GTPase activity"/>
    <property type="evidence" value="ECO:0007669"/>
    <property type="project" value="InterPro"/>
</dbReference>
<comment type="similarity">
    <text evidence="1">Belongs to the TRAFAC class OBG-HflX-like GTPase superfamily. OBG GTPase family.</text>
</comment>
<dbReference type="NCBIfam" id="TIGR02729">
    <property type="entry name" value="Obg_CgtA"/>
    <property type="match status" value="1"/>
</dbReference>
<proteinExistence type="inferred from homology"/>
<dbReference type="FunFam" id="2.70.210.12:FF:000001">
    <property type="entry name" value="GTPase Obg"/>
    <property type="match status" value="1"/>
</dbReference>
<evidence type="ECO:0000256" key="7">
    <source>
        <dbReference type="ARBA" id="ARBA00023134"/>
    </source>
</evidence>
<gene>
    <name evidence="11" type="ORF">METZ01_LOCUS66094</name>
</gene>
<dbReference type="PRINTS" id="PR00326">
    <property type="entry name" value="GTP1OBG"/>
</dbReference>
<keyword evidence="2" id="KW-0963">Cytoplasm</keyword>
<dbReference type="NCBIfam" id="NF008955">
    <property type="entry name" value="PRK12297.1"/>
    <property type="match status" value="1"/>
</dbReference>
<dbReference type="PROSITE" id="PS51710">
    <property type="entry name" value="G_OBG"/>
    <property type="match status" value="1"/>
</dbReference>
<evidence type="ECO:0000256" key="5">
    <source>
        <dbReference type="ARBA" id="ARBA00022801"/>
    </source>
</evidence>
<evidence type="ECO:0000256" key="2">
    <source>
        <dbReference type="ARBA" id="ARBA00022490"/>
    </source>
</evidence>
<keyword evidence="3" id="KW-0479">Metal-binding</keyword>
<name>A0A381TAQ8_9ZZZZ</name>
<keyword evidence="5" id="KW-0378">Hydrolase</keyword>
<evidence type="ECO:0000313" key="11">
    <source>
        <dbReference type="EMBL" id="SVA13240.1"/>
    </source>
</evidence>
<dbReference type="NCBIfam" id="NF008956">
    <property type="entry name" value="PRK12299.1"/>
    <property type="match status" value="1"/>
</dbReference>
<dbReference type="AlphaFoldDB" id="A0A381TAQ8"/>
<protein>
    <recommendedName>
        <fullName evidence="12">OBG-type G domain-containing protein</fullName>
    </recommendedName>
</protein>
<evidence type="ECO:0000259" key="8">
    <source>
        <dbReference type="PROSITE" id="PS51710"/>
    </source>
</evidence>
<dbReference type="PIRSF" id="PIRSF002401">
    <property type="entry name" value="GTP_bd_Obg/CgtA"/>
    <property type="match status" value="1"/>
</dbReference>
<dbReference type="PROSITE" id="PS51881">
    <property type="entry name" value="OCT"/>
    <property type="match status" value="1"/>
</dbReference>
<dbReference type="InterPro" id="IPR045086">
    <property type="entry name" value="OBG_GTPase"/>
</dbReference>
<dbReference type="Pfam" id="PF01018">
    <property type="entry name" value="GTP1_OBG"/>
    <property type="match status" value="1"/>
</dbReference>
<dbReference type="InterPro" id="IPR006169">
    <property type="entry name" value="GTP1_OBG_dom"/>
</dbReference>
<keyword evidence="4" id="KW-0547">Nucleotide-binding</keyword>
<evidence type="ECO:0008006" key="12">
    <source>
        <dbReference type="Google" id="ProtNLM"/>
    </source>
</evidence>
<evidence type="ECO:0000259" key="9">
    <source>
        <dbReference type="PROSITE" id="PS51881"/>
    </source>
</evidence>
<evidence type="ECO:0000256" key="6">
    <source>
        <dbReference type="ARBA" id="ARBA00022842"/>
    </source>
</evidence>
<dbReference type="CDD" id="cd01898">
    <property type="entry name" value="Obg"/>
    <property type="match status" value="1"/>
</dbReference>
<dbReference type="InterPro" id="IPR027417">
    <property type="entry name" value="P-loop_NTPase"/>
</dbReference>
<keyword evidence="7" id="KW-0342">GTP-binding</keyword>
<evidence type="ECO:0000259" key="10">
    <source>
        <dbReference type="PROSITE" id="PS51883"/>
    </source>
</evidence>
<feature type="domain" description="OBG-type G" evidence="8">
    <location>
        <begin position="157"/>
        <end position="324"/>
    </location>
</feature>
<evidence type="ECO:0000256" key="4">
    <source>
        <dbReference type="ARBA" id="ARBA00022741"/>
    </source>
</evidence>
<dbReference type="InterPro" id="IPR031167">
    <property type="entry name" value="G_OBG"/>
</dbReference>
<keyword evidence="6" id="KW-0460">Magnesium</keyword>
<dbReference type="InterPro" id="IPR036726">
    <property type="entry name" value="GTP1_OBG_dom_sf"/>
</dbReference>
<dbReference type="InterPro" id="IPR014100">
    <property type="entry name" value="GTP-bd_Obg/CgtA"/>
</dbReference>
<sequence length="390" mass="42360">MIDSVLIQITSGSGGDGAISGRHEKFVPRGGPDGGDGGRGGNVIIKGDHNENTLINFRYVKNFVAGNGGNGSKAKKHGKGGEDTIIKVPVGTQVMDEGGSVVADIVVSGEEYIAAVGGRGGYGNVKYSSSTSQYPVIAQSGELGSEHNLRLELKLIADVGIIGVPNAGKSSLISFLTAARPKVASYPFTTIEPVLGLVEHREKDFVMVDIPGLIEGAHQGIGLGHEFLRHIERTRVLVHLVDGTSENPSGDFQKINRELELFDESLKDKPQILAINKVDLEEVRILAEDVRDSMGEDAWRFHIISAISGEGVSEMMDEVVQVLSEQPTLNRRKLPEEPGEENIPILRPQPRRRGVSVHQEDGVYIVEAPGVERIAQRIDYEDWLARMQFY</sequence>
<feature type="domain" description="Obg" evidence="10">
    <location>
        <begin position="1"/>
        <end position="156"/>
    </location>
</feature>
<dbReference type="Pfam" id="PF01926">
    <property type="entry name" value="MMR_HSR1"/>
    <property type="match status" value="1"/>
</dbReference>
<accession>A0A381TAQ8</accession>
<dbReference type="HAMAP" id="MF_01454">
    <property type="entry name" value="GTPase_Obg"/>
    <property type="match status" value="1"/>
</dbReference>
<evidence type="ECO:0000256" key="1">
    <source>
        <dbReference type="ARBA" id="ARBA00007699"/>
    </source>
</evidence>
<feature type="domain" description="OCT" evidence="9">
    <location>
        <begin position="347"/>
        <end position="390"/>
    </location>
</feature>
<dbReference type="PROSITE" id="PS51883">
    <property type="entry name" value="OBG"/>
    <property type="match status" value="1"/>
</dbReference>
<dbReference type="InterPro" id="IPR015349">
    <property type="entry name" value="OCT_dom"/>
</dbReference>
<dbReference type="Gene3D" id="2.70.210.12">
    <property type="entry name" value="GTP1/OBG domain"/>
    <property type="match status" value="1"/>
</dbReference>
<dbReference type="NCBIfam" id="TIGR00231">
    <property type="entry name" value="small_GTP"/>
    <property type="match status" value="1"/>
</dbReference>
<dbReference type="PANTHER" id="PTHR11702:SF31">
    <property type="entry name" value="MITOCHONDRIAL RIBOSOME-ASSOCIATED GTPASE 2"/>
    <property type="match status" value="1"/>
</dbReference>
<evidence type="ECO:0000256" key="3">
    <source>
        <dbReference type="ARBA" id="ARBA00022723"/>
    </source>
</evidence>